<dbReference type="AlphaFoldDB" id="A0A0N5CTJ9"/>
<evidence type="ECO:0000313" key="6">
    <source>
        <dbReference type="EMBL" id="VDN00108.1"/>
    </source>
</evidence>
<dbReference type="Pfam" id="PF07690">
    <property type="entry name" value="MFS_1"/>
    <property type="match status" value="1"/>
</dbReference>
<evidence type="ECO:0000256" key="5">
    <source>
        <dbReference type="SAM" id="Phobius"/>
    </source>
</evidence>
<evidence type="ECO:0000256" key="2">
    <source>
        <dbReference type="ARBA" id="ARBA00022692"/>
    </source>
</evidence>
<comment type="subcellular location">
    <subcellularLocation>
        <location evidence="1">Membrane</location>
        <topology evidence="1">Multi-pass membrane protein</topology>
    </subcellularLocation>
</comment>
<dbReference type="WBParaSite" id="TCLT_0000355901-mRNA-1">
    <property type="protein sequence ID" value="TCLT_0000355901-mRNA-1"/>
    <property type="gene ID" value="TCLT_0000355901"/>
</dbReference>
<evidence type="ECO:0000256" key="4">
    <source>
        <dbReference type="ARBA" id="ARBA00023136"/>
    </source>
</evidence>
<name>A0A0N5CTJ9_THECL</name>
<gene>
    <name evidence="6" type="ORF">TCLT_LOCUS3550</name>
</gene>
<keyword evidence="2 5" id="KW-0812">Transmembrane</keyword>
<protein>
    <submittedName>
        <fullName evidence="8">MFS domain-containing protein</fullName>
    </submittedName>
</protein>
<keyword evidence="4 5" id="KW-0472">Membrane</keyword>
<reference evidence="8" key="1">
    <citation type="submission" date="2017-02" db="UniProtKB">
        <authorList>
            <consortium name="WormBaseParasite"/>
        </authorList>
    </citation>
    <scope>IDENTIFICATION</scope>
</reference>
<feature type="transmembrane region" description="Helical" evidence="5">
    <location>
        <begin position="105"/>
        <end position="133"/>
    </location>
</feature>
<evidence type="ECO:0000256" key="1">
    <source>
        <dbReference type="ARBA" id="ARBA00004141"/>
    </source>
</evidence>
<organism evidence="8">
    <name type="scientific">Thelazia callipaeda</name>
    <name type="common">Oriental eyeworm</name>
    <name type="synonym">Parasitic nematode</name>
    <dbReference type="NCBI Taxonomy" id="103827"/>
    <lineage>
        <taxon>Eukaryota</taxon>
        <taxon>Metazoa</taxon>
        <taxon>Ecdysozoa</taxon>
        <taxon>Nematoda</taxon>
        <taxon>Chromadorea</taxon>
        <taxon>Rhabditida</taxon>
        <taxon>Spirurina</taxon>
        <taxon>Spiruromorpha</taxon>
        <taxon>Thelazioidea</taxon>
        <taxon>Thelaziidae</taxon>
        <taxon>Thelazia</taxon>
    </lineage>
</organism>
<dbReference type="STRING" id="103827.A0A0N5CTJ9"/>
<sequence length="197" mass="21982">MELINMADPRRLKDLEAGKELKCAVYVIGTSIASFQYFLEFFAKVVTNEVEKIHKFNAYAKHQLLCSNPFIQEAKFWIFSVGASIAVPTASHLSDRYCRRPILLIAMYLSTVFSCVTAFSSNLFVFLALRVLIGAAVDTYLTAASIPCCEVVAGSFREWISFIGVTSWVHGYLYLGVSESSSMIGGNFTFYPRSQTC</sequence>
<proteinExistence type="predicted"/>
<evidence type="ECO:0000313" key="7">
    <source>
        <dbReference type="Proteomes" id="UP000276776"/>
    </source>
</evidence>
<reference evidence="6 7" key="2">
    <citation type="submission" date="2018-11" db="EMBL/GenBank/DDBJ databases">
        <authorList>
            <consortium name="Pathogen Informatics"/>
        </authorList>
    </citation>
    <scope>NUCLEOTIDE SEQUENCE [LARGE SCALE GENOMIC DNA]</scope>
</reference>
<dbReference type="InterPro" id="IPR036259">
    <property type="entry name" value="MFS_trans_sf"/>
</dbReference>
<keyword evidence="3 5" id="KW-1133">Transmembrane helix</keyword>
<dbReference type="PANTHER" id="PTHR24064">
    <property type="entry name" value="SOLUTE CARRIER FAMILY 22 MEMBER"/>
    <property type="match status" value="1"/>
</dbReference>
<dbReference type="OrthoDB" id="3936150at2759"/>
<dbReference type="GO" id="GO:0016020">
    <property type="term" value="C:membrane"/>
    <property type="evidence" value="ECO:0007669"/>
    <property type="project" value="UniProtKB-SubCell"/>
</dbReference>
<evidence type="ECO:0000256" key="3">
    <source>
        <dbReference type="ARBA" id="ARBA00022989"/>
    </source>
</evidence>
<dbReference type="Proteomes" id="UP000276776">
    <property type="component" value="Unassembled WGS sequence"/>
</dbReference>
<evidence type="ECO:0000313" key="8">
    <source>
        <dbReference type="WBParaSite" id="TCLT_0000355901-mRNA-1"/>
    </source>
</evidence>
<dbReference type="EMBL" id="UYYF01001757">
    <property type="protein sequence ID" value="VDN00108.1"/>
    <property type="molecule type" value="Genomic_DNA"/>
</dbReference>
<dbReference type="SUPFAM" id="SSF103473">
    <property type="entry name" value="MFS general substrate transporter"/>
    <property type="match status" value="1"/>
</dbReference>
<dbReference type="GO" id="GO:0022857">
    <property type="term" value="F:transmembrane transporter activity"/>
    <property type="evidence" value="ECO:0007669"/>
    <property type="project" value="InterPro"/>
</dbReference>
<keyword evidence="7" id="KW-1185">Reference proteome</keyword>
<dbReference type="InterPro" id="IPR011701">
    <property type="entry name" value="MFS"/>
</dbReference>
<accession>A0A0N5CTJ9</accession>
<dbReference type="Gene3D" id="1.20.1250.20">
    <property type="entry name" value="MFS general substrate transporter like domains"/>
    <property type="match status" value="1"/>
</dbReference>